<dbReference type="OrthoDB" id="6711556at2"/>
<evidence type="ECO:0000313" key="4">
    <source>
        <dbReference type="EMBL" id="OTG62923.1"/>
    </source>
</evidence>
<comment type="caution">
    <text evidence="4">The sequence shown here is derived from an EMBL/GenBank/DDBJ whole genome shotgun (WGS) entry which is preliminary data.</text>
</comment>
<dbReference type="InterPro" id="IPR049782">
    <property type="entry name" value="FilE-like"/>
</dbReference>
<dbReference type="Proteomes" id="UP000242765">
    <property type="component" value="Unassembled WGS sequence"/>
</dbReference>
<feature type="domain" description="FilE C-terminal" evidence="3">
    <location>
        <begin position="252"/>
        <end position="414"/>
    </location>
</feature>
<keyword evidence="2" id="KW-0732">Signal</keyword>
<dbReference type="NCBIfam" id="NF033645">
    <property type="entry name" value="pilus_FilE"/>
    <property type="match status" value="1"/>
</dbReference>
<gene>
    <name evidence="4" type="ORF">B9T28_14000</name>
</gene>
<evidence type="ECO:0000256" key="2">
    <source>
        <dbReference type="SAM" id="SignalP"/>
    </source>
</evidence>
<reference evidence="4 5" key="1">
    <citation type="submission" date="2017-04" db="EMBL/GenBank/DDBJ databases">
        <title>High diversity of culturable Acinetobacter species in natural soil and water ecosystems.</title>
        <authorList>
            <person name="Nemec A."/>
            <person name="Radolfova-Krizova L."/>
        </authorList>
    </citation>
    <scope>NUCLEOTIDE SEQUENCE [LARGE SCALE GENOMIC DNA]</scope>
    <source>
        <strain evidence="4 5">ANC 4999</strain>
    </source>
</reference>
<evidence type="ECO:0000313" key="5">
    <source>
        <dbReference type="Proteomes" id="UP000242765"/>
    </source>
</evidence>
<evidence type="ECO:0000256" key="1">
    <source>
        <dbReference type="SAM" id="MobiDB-lite"/>
    </source>
</evidence>
<dbReference type="EMBL" id="NEGB01000011">
    <property type="protein sequence ID" value="OTG62923.1"/>
    <property type="molecule type" value="Genomic_DNA"/>
</dbReference>
<dbReference type="Pfam" id="PF22881">
    <property type="entry name" value="FilE_C"/>
    <property type="match status" value="1"/>
</dbReference>
<organism evidence="4 5">
    <name type="scientific">Acinetobacter silvestris</name>
    <dbReference type="NCBI Taxonomy" id="1977882"/>
    <lineage>
        <taxon>Bacteria</taxon>
        <taxon>Pseudomonadati</taxon>
        <taxon>Pseudomonadota</taxon>
        <taxon>Gammaproteobacteria</taxon>
        <taxon>Moraxellales</taxon>
        <taxon>Moraxellaceae</taxon>
        <taxon>Acinetobacter</taxon>
    </lineage>
</organism>
<dbReference type="RefSeq" id="WP_086204596.1">
    <property type="nucleotide sequence ID" value="NZ_NEGB01000011.1"/>
</dbReference>
<feature type="chain" id="PRO_5013073568" description="FilE C-terminal domain-containing protein" evidence="2">
    <location>
        <begin position="29"/>
        <end position="414"/>
    </location>
</feature>
<dbReference type="InterPro" id="IPR055226">
    <property type="entry name" value="FilE_C"/>
</dbReference>
<name>A0A1Y3CCN0_9GAMM</name>
<dbReference type="AlphaFoldDB" id="A0A1Y3CCN0"/>
<sequence length="414" mass="45778">MFLKKLKASMYTSCTLFLSVGIASTVSAGGFYTIIGPDGHPMVVQQKKAVQKVDEPKAIIAVQESQLSKIRPNVDQRSNIVSTGSLSSDKSVVKHDQVSLKNQIEGKKDKVDLDHQSITPKKNVVSLIGDVSDQQQSDQKKSEGISSKKLPLAQVTPSEVTSVVSAKVTTHETQPIDNTKIAGSEHQYTIIDGVKYVNNEFLEDREFNLEGKKRFYVMPNVVGGSSRFDTVEREKGLSRSFIDKLKNEKPVVNSPMILASTYYRLPKDEVVNTLEQTCFTGKKIAKAKSLTLNNREVGFWPVAPIKEKFVYEVVKIDPSVQDILLTSFASTQKTPSYYWPLVVFLDGSGCVIEGVSGFKNQEFAESDFQHAAIEGVLKKPQSASYLFMTPLSSAVDVENKQLSNEGQIKLSVIR</sequence>
<keyword evidence="5" id="KW-1185">Reference proteome</keyword>
<feature type="signal peptide" evidence="2">
    <location>
        <begin position="1"/>
        <end position="28"/>
    </location>
</feature>
<proteinExistence type="predicted"/>
<evidence type="ECO:0000259" key="3">
    <source>
        <dbReference type="Pfam" id="PF22881"/>
    </source>
</evidence>
<protein>
    <recommendedName>
        <fullName evidence="3">FilE C-terminal domain-containing protein</fullName>
    </recommendedName>
</protein>
<feature type="region of interest" description="Disordered" evidence="1">
    <location>
        <begin position="131"/>
        <end position="150"/>
    </location>
</feature>
<accession>A0A1Y3CCN0</accession>
<dbReference type="STRING" id="1977882.B9T28_14000"/>